<evidence type="ECO:0000313" key="2">
    <source>
        <dbReference type="Proteomes" id="UP000572817"/>
    </source>
</evidence>
<name>A0A8H4N469_9PEZI</name>
<keyword evidence="2" id="KW-1185">Reference proteome</keyword>
<proteinExistence type="predicted"/>
<accession>A0A8H4N469</accession>
<organism evidence="1 2">
    <name type="scientific">Botryosphaeria dothidea</name>
    <dbReference type="NCBI Taxonomy" id="55169"/>
    <lineage>
        <taxon>Eukaryota</taxon>
        <taxon>Fungi</taxon>
        <taxon>Dikarya</taxon>
        <taxon>Ascomycota</taxon>
        <taxon>Pezizomycotina</taxon>
        <taxon>Dothideomycetes</taxon>
        <taxon>Dothideomycetes incertae sedis</taxon>
        <taxon>Botryosphaeriales</taxon>
        <taxon>Botryosphaeriaceae</taxon>
        <taxon>Botryosphaeria</taxon>
    </lineage>
</organism>
<dbReference type="EMBL" id="WWBZ02000073">
    <property type="protein sequence ID" value="KAF4302412.1"/>
    <property type="molecule type" value="Genomic_DNA"/>
</dbReference>
<gene>
    <name evidence="1" type="ORF">GTA08_BOTSDO10418</name>
</gene>
<reference evidence="1" key="1">
    <citation type="submission" date="2020-04" db="EMBL/GenBank/DDBJ databases">
        <title>Genome Assembly and Annotation of Botryosphaeria dothidea sdau 11-99, a Latent Pathogen of Apple Fruit Ring Rot in China.</title>
        <authorList>
            <person name="Yu C."/>
            <person name="Diao Y."/>
            <person name="Lu Q."/>
            <person name="Zhao J."/>
            <person name="Cui S."/>
            <person name="Peng C."/>
            <person name="He B."/>
            <person name="Liu H."/>
        </authorList>
    </citation>
    <scope>NUCLEOTIDE SEQUENCE [LARGE SCALE GENOMIC DNA]</scope>
    <source>
        <strain evidence="1">Sdau11-99</strain>
    </source>
</reference>
<comment type="caution">
    <text evidence="1">The sequence shown here is derived from an EMBL/GenBank/DDBJ whole genome shotgun (WGS) entry which is preliminary data.</text>
</comment>
<sequence length="524" mass="57199">MMVPLNYLWFGKARTCAINEQTTRRGVPLNVLVEASSTFTGTYDLAKLYTLLSGLARTSFSNLIAYEACDIEVSSTDLELRMLADERVNITGEPSLDLQLYDFEKPQQLDLANQITALLNGITMSNATDKLPADLVYIGTNATNKSMEAVPRSVVRMEVPGYKLSLTCAPETPSQFYYSGYNGGTEMVVESGGTTFKYYTPRSQQDFDPSVIVMTDDGIETACGTTTKADTPVFPYTAFAGAAVFLAYYAFCNASGAAFRSPWGAVAPPAAGYNTHVPAQQDASTPRTRWTWGVRCTTQRADGTLTYARSAAGAWQRAAARFDDAPRAAPSSSLPAWQLNLNYHLPATDYADDVGAQEDATLGIGPALGRTAGVPDPLALWRWAQEGDGHDGLADAIDWRVFAANYLYASGEAERLAYEVGATSGDWRANATSYWYSPEARAMARFYRVTARVGRDVDVLRLVVDGVVGLRGDAEGVVAEVARGEKERLERWARGCRVRYEEVLEEDGGMVLRIVKVRTEGDEK</sequence>
<dbReference type="AlphaFoldDB" id="A0A8H4N469"/>
<protein>
    <submittedName>
        <fullName evidence="1">Uncharacterized protein</fullName>
    </submittedName>
</protein>
<evidence type="ECO:0000313" key="1">
    <source>
        <dbReference type="EMBL" id="KAF4302412.1"/>
    </source>
</evidence>
<dbReference type="Proteomes" id="UP000572817">
    <property type="component" value="Unassembled WGS sequence"/>
</dbReference>